<evidence type="ECO:0000313" key="6">
    <source>
        <dbReference type="EMBL" id="QPD03647.1"/>
    </source>
</evidence>
<evidence type="ECO:0000256" key="4">
    <source>
        <dbReference type="SAM" id="Phobius"/>
    </source>
</evidence>
<keyword evidence="4" id="KW-1133">Transmembrane helix</keyword>
<sequence>MISTPSPHVSIIIPCRNEAKGIRSCLESVVKSDYPKHQLELLVVDGQSEDGTRDIIAEFSGQYSWIKLLDNTRRMTPAALNIGIQSAKGKILIRMDAHTVYPAEYVPKLVEWLERSGADNVGGVCVTRPANNSAKAHAIAVGLSHPWGVGNSHFRIGVTAPKWVDHVPFGCYRREVFDQIGLFDERLIRNQDDELNHRLIKHGGRILLVPEIVSYYTARDSLKKLWVMYYQYGYYKPLAVRMLGTVVTMRQLVPAAFVGYVAATAVLALWSHLMALFCAIGLSAYFTIDLIIGVNVALKHGVRCGLWSALVFPILHVSYGIGYLKGIQDFLILRKQETSDPFATQLSR</sequence>
<name>A0A7S8IY42_9BACT</name>
<keyword evidence="4" id="KW-0812">Transmembrane</keyword>
<dbReference type="CDD" id="cd02525">
    <property type="entry name" value="Succinoglycan_BP_ExoA"/>
    <property type="match status" value="1"/>
</dbReference>
<gene>
    <name evidence="6" type="ORF">Nkreftii_001421</name>
</gene>
<dbReference type="AlphaFoldDB" id="A0A7S8IY42"/>
<dbReference type="KEGG" id="nkf:Nkreftii_001421"/>
<dbReference type="EMBL" id="CP047423">
    <property type="protein sequence ID" value="QPD03647.1"/>
    <property type="molecule type" value="Genomic_DNA"/>
</dbReference>
<organism evidence="6 7">
    <name type="scientific">Candidatus Nitrospira kreftii</name>
    <dbReference type="NCBI Taxonomy" id="2652173"/>
    <lineage>
        <taxon>Bacteria</taxon>
        <taxon>Pseudomonadati</taxon>
        <taxon>Nitrospirota</taxon>
        <taxon>Nitrospiria</taxon>
        <taxon>Nitrospirales</taxon>
        <taxon>Nitrospiraceae</taxon>
        <taxon>Nitrospira</taxon>
    </lineage>
</organism>
<feature type="domain" description="Glycosyltransferase 2-like" evidence="5">
    <location>
        <begin position="10"/>
        <end position="180"/>
    </location>
</feature>
<reference evidence="6 7" key="1">
    <citation type="journal article" date="2020" name="ISME J.">
        <title>Enrichment and physiological characterization of a novel comammox Nitrospira indicates ammonium inhibition of complete nitrification.</title>
        <authorList>
            <person name="Sakoula D."/>
            <person name="Koch H."/>
            <person name="Frank J."/>
            <person name="Jetten M.S.M."/>
            <person name="van Kessel M.A.H.J."/>
            <person name="Lucker S."/>
        </authorList>
    </citation>
    <scope>NUCLEOTIDE SEQUENCE [LARGE SCALE GENOMIC DNA]</scope>
    <source>
        <strain evidence="6">Comreactor17</strain>
    </source>
</reference>
<feature type="transmembrane region" description="Helical" evidence="4">
    <location>
        <begin position="277"/>
        <end position="298"/>
    </location>
</feature>
<dbReference type="PANTHER" id="PTHR43630:SF1">
    <property type="entry name" value="POLY-BETA-1,6-N-ACETYL-D-GLUCOSAMINE SYNTHASE"/>
    <property type="match status" value="1"/>
</dbReference>
<dbReference type="InterPro" id="IPR001173">
    <property type="entry name" value="Glyco_trans_2-like"/>
</dbReference>
<dbReference type="PANTHER" id="PTHR43630">
    <property type="entry name" value="POLY-BETA-1,6-N-ACETYL-D-GLUCOSAMINE SYNTHASE"/>
    <property type="match status" value="1"/>
</dbReference>
<comment type="similarity">
    <text evidence="1">Belongs to the glycosyltransferase 2 family.</text>
</comment>
<proteinExistence type="inferred from homology"/>
<keyword evidence="4" id="KW-0472">Membrane</keyword>
<dbReference type="GO" id="GO:0016757">
    <property type="term" value="F:glycosyltransferase activity"/>
    <property type="evidence" value="ECO:0007669"/>
    <property type="project" value="UniProtKB-KW"/>
</dbReference>
<dbReference type="EC" id="2.4.-.-" evidence="6"/>
<evidence type="ECO:0000256" key="2">
    <source>
        <dbReference type="ARBA" id="ARBA00022676"/>
    </source>
</evidence>
<dbReference type="InterPro" id="IPR029044">
    <property type="entry name" value="Nucleotide-diphossugar_trans"/>
</dbReference>
<dbReference type="Gene3D" id="3.90.550.10">
    <property type="entry name" value="Spore Coat Polysaccharide Biosynthesis Protein SpsA, Chain A"/>
    <property type="match status" value="1"/>
</dbReference>
<evidence type="ECO:0000313" key="7">
    <source>
        <dbReference type="Proteomes" id="UP000593737"/>
    </source>
</evidence>
<feature type="transmembrane region" description="Helical" evidence="4">
    <location>
        <begin position="304"/>
        <end position="324"/>
    </location>
</feature>
<keyword evidence="3 6" id="KW-0808">Transferase</keyword>
<evidence type="ECO:0000256" key="3">
    <source>
        <dbReference type="ARBA" id="ARBA00022679"/>
    </source>
</evidence>
<feature type="transmembrane region" description="Helical" evidence="4">
    <location>
        <begin position="252"/>
        <end position="270"/>
    </location>
</feature>
<dbReference type="Pfam" id="PF00535">
    <property type="entry name" value="Glycos_transf_2"/>
    <property type="match status" value="1"/>
</dbReference>
<keyword evidence="2 6" id="KW-0328">Glycosyltransferase</keyword>
<accession>A0A7S8IY42</accession>
<evidence type="ECO:0000256" key="1">
    <source>
        <dbReference type="ARBA" id="ARBA00006739"/>
    </source>
</evidence>
<dbReference type="SUPFAM" id="SSF53448">
    <property type="entry name" value="Nucleotide-diphospho-sugar transferases"/>
    <property type="match status" value="1"/>
</dbReference>
<protein>
    <submittedName>
        <fullName evidence="6">Putative Succinoglycan biosynthesis protein ExoA</fullName>
        <ecNumber evidence="6">2.4.-.-</ecNumber>
    </submittedName>
</protein>
<dbReference type="Proteomes" id="UP000593737">
    <property type="component" value="Chromosome"/>
</dbReference>
<evidence type="ECO:0000259" key="5">
    <source>
        <dbReference type="Pfam" id="PF00535"/>
    </source>
</evidence>